<sequence length="329" mass="36473">MSREPAEAPAAEGLTHAAELGFSSQISISIWEEPARECKFQWSLFCKHLLLLWQYHDLSYTSLSGKNTVRMHGCKLKQLRFLSPGLSSCRAFFFITIDFFLRNGGLVGSIRPAQRQAKKRHHLHSQFPVRLSLLFASSGTPHAQVPISKGTCQFSNIGGFCGMRRKEKKRTAHLPQIISYAKQLIKPLLVVSVPSSLIGAGGLGMSIRVAPSRHHSVIAWKEPWERNSTSHGLSHGVELKCYTVISNQANSSTEMTGRALVTDFGNCRLVKGLVLRYSTERTQHPSSSAAGCLCRTIGYCSWDGVVGVESLALWHTRTPNETKYARVAH</sequence>
<reference evidence="2" key="1">
    <citation type="journal article" date="2020" name="Genome Biol.">
        <title>Gamete binning: chromosome-level and haplotype-resolved genome assembly enabled by high-throughput single-cell sequencing of gamete genomes.</title>
        <authorList>
            <person name="Campoy J.A."/>
            <person name="Sun H."/>
            <person name="Goel M."/>
            <person name="Jiao W.-B."/>
            <person name="Folz-Donahue K."/>
            <person name="Wang N."/>
            <person name="Rubio M."/>
            <person name="Liu C."/>
            <person name="Kukat C."/>
            <person name="Ruiz D."/>
            <person name="Huettel B."/>
            <person name="Schneeberger K."/>
        </authorList>
    </citation>
    <scope>NUCLEOTIDE SEQUENCE [LARGE SCALE GENOMIC DNA]</scope>
    <source>
        <strain evidence="2">cv. Rojo Pasion</strain>
    </source>
</reference>
<proteinExistence type="predicted"/>
<dbReference type="EMBL" id="CAEKKB010000007">
    <property type="protein sequence ID" value="CAB4319251.1"/>
    <property type="molecule type" value="Genomic_DNA"/>
</dbReference>
<organism evidence="1 2">
    <name type="scientific">Prunus armeniaca</name>
    <name type="common">Apricot</name>
    <name type="synonym">Armeniaca vulgaris</name>
    <dbReference type="NCBI Taxonomy" id="36596"/>
    <lineage>
        <taxon>Eukaryota</taxon>
        <taxon>Viridiplantae</taxon>
        <taxon>Streptophyta</taxon>
        <taxon>Embryophyta</taxon>
        <taxon>Tracheophyta</taxon>
        <taxon>Spermatophyta</taxon>
        <taxon>Magnoliopsida</taxon>
        <taxon>eudicotyledons</taxon>
        <taxon>Gunneridae</taxon>
        <taxon>Pentapetalae</taxon>
        <taxon>rosids</taxon>
        <taxon>fabids</taxon>
        <taxon>Rosales</taxon>
        <taxon>Rosaceae</taxon>
        <taxon>Amygdaloideae</taxon>
        <taxon>Amygdaleae</taxon>
        <taxon>Prunus</taxon>
    </lineage>
</organism>
<protein>
    <submittedName>
        <fullName evidence="1">Uncharacterized protein</fullName>
    </submittedName>
</protein>
<accession>A0A6J5Y1H4</accession>
<gene>
    <name evidence="1" type="ORF">ORAREDHAP_LOCUS46437</name>
</gene>
<evidence type="ECO:0000313" key="1">
    <source>
        <dbReference type="EMBL" id="CAB4319251.1"/>
    </source>
</evidence>
<name>A0A6J5Y1H4_PRUAR</name>
<dbReference type="AlphaFoldDB" id="A0A6J5Y1H4"/>
<dbReference type="Proteomes" id="UP000507245">
    <property type="component" value="Unassembled WGS sequence"/>
</dbReference>
<keyword evidence="2" id="KW-1185">Reference proteome</keyword>
<evidence type="ECO:0000313" key="2">
    <source>
        <dbReference type="Proteomes" id="UP000507245"/>
    </source>
</evidence>